<evidence type="ECO:0000313" key="1">
    <source>
        <dbReference type="EMBL" id="GAA2341225.1"/>
    </source>
</evidence>
<comment type="caution">
    <text evidence="1">The sequence shown here is derived from an EMBL/GenBank/DDBJ whole genome shotgun (WGS) entry which is preliminary data.</text>
</comment>
<evidence type="ECO:0000313" key="2">
    <source>
        <dbReference type="Proteomes" id="UP001501444"/>
    </source>
</evidence>
<organism evidence="1 2">
    <name type="scientific">Dactylosporangium salmoneum</name>
    <dbReference type="NCBI Taxonomy" id="53361"/>
    <lineage>
        <taxon>Bacteria</taxon>
        <taxon>Bacillati</taxon>
        <taxon>Actinomycetota</taxon>
        <taxon>Actinomycetes</taxon>
        <taxon>Micromonosporales</taxon>
        <taxon>Micromonosporaceae</taxon>
        <taxon>Dactylosporangium</taxon>
    </lineage>
</organism>
<dbReference type="EMBL" id="BAAARV010000021">
    <property type="protein sequence ID" value="GAA2341225.1"/>
    <property type="molecule type" value="Genomic_DNA"/>
</dbReference>
<keyword evidence="2" id="KW-1185">Reference proteome</keyword>
<protein>
    <submittedName>
        <fullName evidence="1">Uncharacterized protein</fullName>
    </submittedName>
</protein>
<dbReference type="Proteomes" id="UP001501444">
    <property type="component" value="Unassembled WGS sequence"/>
</dbReference>
<gene>
    <name evidence="1" type="ORF">GCM10010170_024540</name>
</gene>
<proteinExistence type="predicted"/>
<sequence>MALLDIVASQASRSFRRSTADSSVELQEWNRRHCRIESMIHHVWVVPFVGTSIKIAPVTAAQAARLSELELAAWAAELQTAWGARG</sequence>
<accession>A0ABN3G186</accession>
<name>A0ABN3G186_9ACTN</name>
<reference evidence="1 2" key="1">
    <citation type="journal article" date="2019" name="Int. J. Syst. Evol. Microbiol.">
        <title>The Global Catalogue of Microorganisms (GCM) 10K type strain sequencing project: providing services to taxonomists for standard genome sequencing and annotation.</title>
        <authorList>
            <consortium name="The Broad Institute Genomics Platform"/>
            <consortium name="The Broad Institute Genome Sequencing Center for Infectious Disease"/>
            <person name="Wu L."/>
            <person name="Ma J."/>
        </authorList>
    </citation>
    <scope>NUCLEOTIDE SEQUENCE [LARGE SCALE GENOMIC DNA]</scope>
    <source>
        <strain evidence="1 2">JCM 3272</strain>
    </source>
</reference>